<feature type="transmembrane region" description="Helical" evidence="1">
    <location>
        <begin position="181"/>
        <end position="204"/>
    </location>
</feature>
<feature type="transmembrane region" description="Helical" evidence="1">
    <location>
        <begin position="21"/>
        <end position="49"/>
    </location>
</feature>
<keyword evidence="1" id="KW-0812">Transmembrane</keyword>
<name>A0A497EZP6_9CREN</name>
<evidence type="ECO:0000313" key="2">
    <source>
        <dbReference type="EMBL" id="RLE52118.1"/>
    </source>
</evidence>
<feature type="transmembrane region" description="Helical" evidence="1">
    <location>
        <begin position="271"/>
        <end position="288"/>
    </location>
</feature>
<dbReference type="PANTHER" id="PTHR35402:SF2">
    <property type="entry name" value="FLAGELLA ACCESSORY PROTEIN J"/>
    <property type="match status" value="1"/>
</dbReference>
<feature type="transmembrane region" description="Helical" evidence="1">
    <location>
        <begin position="495"/>
        <end position="518"/>
    </location>
</feature>
<dbReference type="EMBL" id="QMQX01000067">
    <property type="protein sequence ID" value="RLE52118.1"/>
    <property type="molecule type" value="Genomic_DNA"/>
</dbReference>
<comment type="caution">
    <text evidence="2">The sequence shown here is derived from an EMBL/GenBank/DDBJ whole genome shotgun (WGS) entry which is preliminary data.</text>
</comment>
<organism evidence="2 3">
    <name type="scientific">Thermoproteota archaeon</name>
    <dbReference type="NCBI Taxonomy" id="2056631"/>
    <lineage>
        <taxon>Archaea</taxon>
        <taxon>Thermoproteota</taxon>
    </lineage>
</organism>
<proteinExistence type="predicted"/>
<dbReference type="AlphaFoldDB" id="A0A497EZP6"/>
<keyword evidence="1" id="KW-0472">Membrane</keyword>
<gene>
    <name evidence="2" type="ORF">DRJ33_04500</name>
</gene>
<feature type="transmembrane region" description="Helical" evidence="1">
    <location>
        <begin position="246"/>
        <end position="265"/>
    </location>
</feature>
<feature type="transmembrane region" description="Helical" evidence="1">
    <location>
        <begin position="463"/>
        <end position="483"/>
    </location>
</feature>
<protein>
    <recommendedName>
        <fullName evidence="4">Type II secretion system protein GspF domain-containing protein</fullName>
    </recommendedName>
</protein>
<dbReference type="Proteomes" id="UP000272051">
    <property type="component" value="Unassembled WGS sequence"/>
</dbReference>
<dbReference type="InterPro" id="IPR056569">
    <property type="entry name" value="ArlJ-like"/>
</dbReference>
<dbReference type="PANTHER" id="PTHR35402">
    <property type="entry name" value="INTEGRAL MEMBRANE PROTEIN-RELATED"/>
    <property type="match status" value="1"/>
</dbReference>
<feature type="transmembrane region" description="Helical" evidence="1">
    <location>
        <begin position="411"/>
        <end position="436"/>
    </location>
</feature>
<reference evidence="2 3" key="1">
    <citation type="submission" date="2018-06" db="EMBL/GenBank/DDBJ databases">
        <title>Extensive metabolic versatility and redundancy in microbially diverse, dynamic hydrothermal sediments.</title>
        <authorList>
            <person name="Dombrowski N."/>
            <person name="Teske A."/>
            <person name="Baker B.J."/>
        </authorList>
    </citation>
    <scope>NUCLEOTIDE SEQUENCE [LARGE SCALE GENOMIC DNA]</scope>
    <source>
        <strain evidence="2">B34_G17</strain>
    </source>
</reference>
<accession>A0A497EZP6</accession>
<evidence type="ECO:0000256" key="1">
    <source>
        <dbReference type="SAM" id="Phobius"/>
    </source>
</evidence>
<evidence type="ECO:0008006" key="4">
    <source>
        <dbReference type="Google" id="ProtNLM"/>
    </source>
</evidence>
<evidence type="ECO:0000313" key="3">
    <source>
        <dbReference type="Proteomes" id="UP000272051"/>
    </source>
</evidence>
<feature type="transmembrane region" description="Helical" evidence="1">
    <location>
        <begin position="216"/>
        <end position="234"/>
    </location>
</feature>
<sequence>MRKAPLMGNHPLLRNISLVSTALSTILCLMISPLAALVPSAIPMAYVLASKLKPVIAKKAFLKSCEEELPFAASFISMLVASGISPSRAFEKLSNTKTFKSFRSLANEVLKIRQVHALNPLDAISLKADQLSSENIRDFLHSITSIQRSGGDTFAAILAKTKEIHVAFNSKMLSLADKANLMANIEVLLFVIIPMSLLSIFALFGSSSSSLLASSLFLPLLFFTILLATIRSFFPSIILSARNLKPLLVFSTMSCVLAAFSHYLLKLNIHISSALGLTLSSIIGLLIGEEAFSTHELFNALADFSRDLAEEVKKGIAPKNALIQLTNLKQYRKNFKDLLKLLLQSYHLGLDPVKIVYNSKTPTAVKMFFELFNEAESVGADFKSMDVIAELYNSLRTAINSTKAKLLTFKFASYLCTFLLVFSISLLVEAILPTLYQPLFNTPLPYGIIPSYSSINYDLIKDLAYLGVFVNSYMLGFLGGYITSFGSIRESFKEAIRCLLIALIGYMFLTNLCSRLILPLGGLMPWRT</sequence>
<keyword evidence="1" id="KW-1133">Transmembrane helix</keyword>